<reference evidence="1 2" key="1">
    <citation type="journal article" date="2019" name="Int. J. Syst. Evol. Microbiol.">
        <title>The Global Catalogue of Microorganisms (GCM) 10K type strain sequencing project: providing services to taxonomists for standard genome sequencing and annotation.</title>
        <authorList>
            <consortium name="The Broad Institute Genomics Platform"/>
            <consortium name="The Broad Institute Genome Sequencing Center for Infectious Disease"/>
            <person name="Wu L."/>
            <person name="Ma J."/>
        </authorList>
    </citation>
    <scope>NUCLEOTIDE SEQUENCE [LARGE SCALE GENOMIC DNA]</scope>
    <source>
        <strain evidence="1 2">JCM 13929</strain>
    </source>
</reference>
<dbReference type="EMBL" id="BAAAMU010000255">
    <property type="protein sequence ID" value="GAA1698421.1"/>
    <property type="molecule type" value="Genomic_DNA"/>
</dbReference>
<evidence type="ECO:0000313" key="2">
    <source>
        <dbReference type="Proteomes" id="UP001500064"/>
    </source>
</evidence>
<keyword evidence="2" id="KW-1185">Reference proteome</keyword>
<comment type="caution">
    <text evidence="1">The sequence shown here is derived from an EMBL/GenBank/DDBJ whole genome shotgun (WGS) entry which is preliminary data.</text>
</comment>
<gene>
    <name evidence="1" type="ORF">GCM10009733_111350</name>
</gene>
<dbReference type="SUPFAM" id="SSF51735">
    <property type="entry name" value="NAD(P)-binding Rossmann-fold domains"/>
    <property type="match status" value="1"/>
</dbReference>
<evidence type="ECO:0000313" key="1">
    <source>
        <dbReference type="EMBL" id="GAA1698421.1"/>
    </source>
</evidence>
<dbReference type="Proteomes" id="UP001500064">
    <property type="component" value="Unassembled WGS sequence"/>
</dbReference>
<dbReference type="RefSeq" id="WP_346115488.1">
    <property type="nucleotide sequence ID" value="NZ_BAAAMU010000255.1"/>
</dbReference>
<name>A0ABN2I4A9_9ACTN</name>
<protein>
    <submittedName>
        <fullName evidence="1">Uncharacterized protein</fullName>
    </submittedName>
</protein>
<dbReference type="Gene3D" id="3.90.180.10">
    <property type="entry name" value="Medium-chain alcohol dehydrogenases, catalytic domain"/>
    <property type="match status" value="1"/>
</dbReference>
<accession>A0ABN2I4A9</accession>
<proteinExistence type="predicted"/>
<dbReference type="InterPro" id="IPR036291">
    <property type="entry name" value="NAD(P)-bd_dom_sf"/>
</dbReference>
<dbReference type="Gene3D" id="3.40.50.720">
    <property type="entry name" value="NAD(P)-binding Rossmann-like Domain"/>
    <property type="match status" value="1"/>
</dbReference>
<organism evidence="1 2">
    <name type="scientific">Nonomuraea maheshkhaliensis</name>
    <dbReference type="NCBI Taxonomy" id="419590"/>
    <lineage>
        <taxon>Bacteria</taxon>
        <taxon>Bacillati</taxon>
        <taxon>Actinomycetota</taxon>
        <taxon>Actinomycetes</taxon>
        <taxon>Streptosporangiales</taxon>
        <taxon>Streptosporangiaceae</taxon>
        <taxon>Nonomuraea</taxon>
    </lineage>
</organism>
<sequence length="54" mass="5408">MPDGNLWPSLLAVSDVMGTGWWAAHAAEVTPGSTALVVGDGAVAPPQCAATCRT</sequence>